<evidence type="ECO:0000256" key="2">
    <source>
        <dbReference type="SAM" id="Phobius"/>
    </source>
</evidence>
<feature type="transmembrane region" description="Helical" evidence="2">
    <location>
        <begin position="122"/>
        <end position="141"/>
    </location>
</feature>
<keyword evidence="2" id="KW-0472">Membrane</keyword>
<dbReference type="OMA" id="LWNDVED"/>
<dbReference type="AlphaFoldDB" id="G0S3S4"/>
<dbReference type="EMBL" id="GL988041">
    <property type="protein sequence ID" value="EGS21200.1"/>
    <property type="molecule type" value="Genomic_DNA"/>
</dbReference>
<dbReference type="HOGENOM" id="CLU_499647_0_0_1"/>
<proteinExistence type="predicted"/>
<sequence>MSSITQLDDLRSSQEGTVKDQAEEELLSGNKKPFNYEGFPWFGVLWRFGCSVLFSLLVLDVLYVFSGWDHLKTWDRRLFNAITIMLSSLVSLSVGSLLSLLGATLRWPILASRPHTPREVDMILGMSCPSLAAKIIWHHCWRQKKLSRTTLIISIYLLVNIFGRLSVAIFGLTYNLNDTVLTEYPVMVNDFGFKDWIGTHWLGITVDLQKMKNIAVIGLRDVDTFLHPNHPETFNRKNISGHGLDRSVDGRTVTYTYGAREYRGSEAYSSSERIFRSSSTCIARNYWNGTVWEDGKLVGKLPDDPSEVPPPDDPKHIHIMDGLIKAGLLNLAAQLRTCLTDGNGRPGMPQNVFFNYPAENSTYASRVLLSFPAQDDRLYDYGQGSFNAKLYKDQAFYNFTLDLADDCYAPSFISDMTDDWYANLDFNGYEVSAANIMARVPILTLIGAEKILPRVTLLKGATEQHTVVSTLDVKWGRAATTLAALTAGQAIAVVIAWFASRGILLRDHDSFLSIGRIFRTAMTKIEGTPEGGSLASGRQLADAIQKSAYPPGKIRYGTRKKMDWYELDLWDDVDYFFPDPGQAKYK</sequence>
<dbReference type="KEGG" id="cthr:CTHT_0030460"/>
<evidence type="ECO:0000313" key="4">
    <source>
        <dbReference type="Proteomes" id="UP000008066"/>
    </source>
</evidence>
<dbReference type="OrthoDB" id="4768051at2759"/>
<accession>G0S3S4</accession>
<evidence type="ECO:0000256" key="1">
    <source>
        <dbReference type="SAM" id="MobiDB-lite"/>
    </source>
</evidence>
<feature type="transmembrane region" description="Helical" evidence="2">
    <location>
        <begin position="153"/>
        <end position="174"/>
    </location>
</feature>
<dbReference type="Proteomes" id="UP000008066">
    <property type="component" value="Unassembled WGS sequence"/>
</dbReference>
<feature type="region of interest" description="Disordered" evidence="1">
    <location>
        <begin position="1"/>
        <end position="24"/>
    </location>
</feature>
<dbReference type="RefSeq" id="XP_006693496.1">
    <property type="nucleotide sequence ID" value="XM_006693433.1"/>
</dbReference>
<keyword evidence="4" id="KW-1185">Reference proteome</keyword>
<gene>
    <name evidence="3" type="ORF">CTHT_0030460</name>
</gene>
<feature type="compositionally biased region" description="Basic and acidic residues" evidence="1">
    <location>
        <begin position="8"/>
        <end position="21"/>
    </location>
</feature>
<reference evidence="3 4" key="1">
    <citation type="journal article" date="2011" name="Cell">
        <title>Insight into structure and assembly of the nuclear pore complex by utilizing the genome of a eukaryotic thermophile.</title>
        <authorList>
            <person name="Amlacher S."/>
            <person name="Sarges P."/>
            <person name="Flemming D."/>
            <person name="van Noort V."/>
            <person name="Kunze R."/>
            <person name="Devos D.P."/>
            <person name="Arumugam M."/>
            <person name="Bork P."/>
            <person name="Hurt E."/>
        </authorList>
    </citation>
    <scope>NUCLEOTIDE SEQUENCE [LARGE SCALE GENOMIC DNA]</scope>
    <source>
        <strain evidence="4">DSM 1495 / CBS 144.50 / IMI 039719</strain>
    </source>
</reference>
<protein>
    <submittedName>
        <fullName evidence="3">Uncharacterized protein</fullName>
    </submittedName>
</protein>
<keyword evidence="2" id="KW-0812">Transmembrane</keyword>
<name>G0S3S4_CHATD</name>
<keyword evidence="2" id="KW-1133">Transmembrane helix</keyword>
<feature type="transmembrane region" description="Helical" evidence="2">
    <location>
        <begin position="78"/>
        <end position="102"/>
    </location>
</feature>
<dbReference type="eggNOG" id="ENOG502SUAH">
    <property type="taxonomic scope" value="Eukaryota"/>
</dbReference>
<dbReference type="GeneID" id="18257084"/>
<evidence type="ECO:0000313" key="3">
    <source>
        <dbReference type="EMBL" id="EGS21200.1"/>
    </source>
</evidence>
<organism evidence="4">
    <name type="scientific">Chaetomium thermophilum (strain DSM 1495 / CBS 144.50 / IMI 039719)</name>
    <name type="common">Thermochaetoides thermophila</name>
    <dbReference type="NCBI Taxonomy" id="759272"/>
    <lineage>
        <taxon>Eukaryota</taxon>
        <taxon>Fungi</taxon>
        <taxon>Dikarya</taxon>
        <taxon>Ascomycota</taxon>
        <taxon>Pezizomycotina</taxon>
        <taxon>Sordariomycetes</taxon>
        <taxon>Sordariomycetidae</taxon>
        <taxon>Sordariales</taxon>
        <taxon>Chaetomiaceae</taxon>
        <taxon>Thermochaetoides</taxon>
    </lineage>
</organism>
<feature type="transmembrane region" description="Helical" evidence="2">
    <location>
        <begin position="44"/>
        <end position="66"/>
    </location>
</feature>